<evidence type="ECO:0000313" key="7">
    <source>
        <dbReference type="Proteomes" id="UP001596138"/>
    </source>
</evidence>
<feature type="region of interest" description="Disordered" evidence="3">
    <location>
        <begin position="29"/>
        <end position="50"/>
    </location>
</feature>
<accession>A0ABW1T2T0</accession>
<evidence type="ECO:0000259" key="5">
    <source>
        <dbReference type="Pfam" id="PF13458"/>
    </source>
</evidence>
<dbReference type="InterPro" id="IPR051010">
    <property type="entry name" value="BCAA_transport"/>
</dbReference>
<name>A0ABW1T2T0_9ACTN</name>
<dbReference type="InterPro" id="IPR028081">
    <property type="entry name" value="Leu-bd"/>
</dbReference>
<feature type="chain" id="PRO_5045260404" evidence="4">
    <location>
        <begin position="22"/>
        <end position="428"/>
    </location>
</feature>
<dbReference type="PANTHER" id="PTHR30483:SF6">
    <property type="entry name" value="PERIPLASMIC BINDING PROTEIN OF ABC TRANSPORTER FOR NATURAL AMINO ACIDS"/>
    <property type="match status" value="1"/>
</dbReference>
<dbReference type="RefSeq" id="WP_386766532.1">
    <property type="nucleotide sequence ID" value="NZ_JBHSTI010000008.1"/>
</dbReference>
<dbReference type="Proteomes" id="UP001596138">
    <property type="component" value="Unassembled WGS sequence"/>
</dbReference>
<evidence type="ECO:0000313" key="6">
    <source>
        <dbReference type="EMBL" id="MFC6238373.1"/>
    </source>
</evidence>
<feature type="domain" description="Leucine-binding protein" evidence="5">
    <location>
        <begin position="50"/>
        <end position="359"/>
    </location>
</feature>
<dbReference type="InterPro" id="IPR028082">
    <property type="entry name" value="Peripla_BP_I"/>
</dbReference>
<dbReference type="Pfam" id="PF13458">
    <property type="entry name" value="Peripla_BP_6"/>
    <property type="match status" value="1"/>
</dbReference>
<protein>
    <submittedName>
        <fullName evidence="6">ABC transporter substrate-binding protein</fullName>
    </submittedName>
</protein>
<keyword evidence="7" id="KW-1185">Reference proteome</keyword>
<evidence type="ECO:0000256" key="2">
    <source>
        <dbReference type="ARBA" id="ARBA00022729"/>
    </source>
</evidence>
<dbReference type="PROSITE" id="PS51257">
    <property type="entry name" value="PROKAR_LIPOPROTEIN"/>
    <property type="match status" value="1"/>
</dbReference>
<proteinExistence type="inferred from homology"/>
<comment type="caution">
    <text evidence="6">The sequence shown here is derived from an EMBL/GenBank/DDBJ whole genome shotgun (WGS) entry which is preliminary data.</text>
</comment>
<dbReference type="EMBL" id="JBHSTI010000008">
    <property type="protein sequence ID" value="MFC6238373.1"/>
    <property type="molecule type" value="Genomic_DNA"/>
</dbReference>
<comment type="similarity">
    <text evidence="1">Belongs to the leucine-binding protein family.</text>
</comment>
<gene>
    <name evidence="6" type="ORF">ACFQGU_10835</name>
</gene>
<evidence type="ECO:0000256" key="1">
    <source>
        <dbReference type="ARBA" id="ARBA00010062"/>
    </source>
</evidence>
<dbReference type="SUPFAM" id="SSF53822">
    <property type="entry name" value="Periplasmic binding protein-like I"/>
    <property type="match status" value="1"/>
</dbReference>
<feature type="signal peptide" evidence="4">
    <location>
        <begin position="1"/>
        <end position="21"/>
    </location>
</feature>
<organism evidence="6 7">
    <name type="scientific">Longivirga aurantiaca</name>
    <dbReference type="NCBI Taxonomy" id="1837743"/>
    <lineage>
        <taxon>Bacteria</taxon>
        <taxon>Bacillati</taxon>
        <taxon>Actinomycetota</taxon>
        <taxon>Actinomycetes</taxon>
        <taxon>Sporichthyales</taxon>
        <taxon>Sporichthyaceae</taxon>
        <taxon>Longivirga</taxon>
    </lineage>
</organism>
<feature type="compositionally biased region" description="Low complexity" evidence="3">
    <location>
        <begin position="31"/>
        <end position="46"/>
    </location>
</feature>
<dbReference type="CDD" id="cd06346">
    <property type="entry name" value="PBP1_ABC_ligand_binding-like"/>
    <property type="match status" value="1"/>
</dbReference>
<dbReference type="Gene3D" id="3.40.50.2300">
    <property type="match status" value="2"/>
</dbReference>
<dbReference type="PANTHER" id="PTHR30483">
    <property type="entry name" value="LEUCINE-SPECIFIC-BINDING PROTEIN"/>
    <property type="match status" value="1"/>
</dbReference>
<sequence length="428" mass="43112">MTRPTLVRSLAVAGASALLLAACGSSGGGDTSSSAPAPSESSTLPAGDGTLTVGTVLPQTGSLAFLGPPEFAGVDLALKEINDAGGVLGKPVVKIEGDSGDTSTNIASATVDSGLAKGVDAFIGAASSSVSLTIIDKITSAGALQMSPANTSIALTTYADKGLYWRTAPPDTFQGAVLGQLVSGDGYKTAAVLALQDAYGEGLAKTFTDAFESAGNTIAFSKIYDPKAADYAAEVTAVKAAKPEALVVIGFDETKKILQELIKQGIGPDKLPLYLCDGNMGNALAEGLPAGTLNGAKGTIPGSKASDEFQAALKSINPDLIDFSYAPESYDALNLIALAAQAAGNDTGVGIASQLQAVSAGGEKCTNFGDCKKLLDEGKDIDYEGQSGPCDFDANGDPTKATMGIYQFGADDKISALDFIPGDVPPSS</sequence>
<reference evidence="7" key="1">
    <citation type="journal article" date="2019" name="Int. J. Syst. Evol. Microbiol.">
        <title>The Global Catalogue of Microorganisms (GCM) 10K type strain sequencing project: providing services to taxonomists for standard genome sequencing and annotation.</title>
        <authorList>
            <consortium name="The Broad Institute Genomics Platform"/>
            <consortium name="The Broad Institute Genome Sequencing Center for Infectious Disease"/>
            <person name="Wu L."/>
            <person name="Ma J."/>
        </authorList>
    </citation>
    <scope>NUCLEOTIDE SEQUENCE [LARGE SCALE GENOMIC DNA]</scope>
    <source>
        <strain evidence="7">CGMCC 4.7317</strain>
    </source>
</reference>
<evidence type="ECO:0000256" key="4">
    <source>
        <dbReference type="SAM" id="SignalP"/>
    </source>
</evidence>
<evidence type="ECO:0000256" key="3">
    <source>
        <dbReference type="SAM" id="MobiDB-lite"/>
    </source>
</evidence>
<keyword evidence="2 4" id="KW-0732">Signal</keyword>